<evidence type="ECO:0000256" key="6">
    <source>
        <dbReference type="ARBA" id="ARBA00023012"/>
    </source>
</evidence>
<feature type="domain" description="Histidine kinase" evidence="8">
    <location>
        <begin position="531"/>
        <end position="745"/>
    </location>
</feature>
<dbReference type="InterPro" id="IPR004358">
    <property type="entry name" value="Sig_transdc_His_kin-like_C"/>
</dbReference>
<dbReference type="RefSeq" id="WP_122200614.1">
    <property type="nucleotide sequence ID" value="NZ_CABJFV010000001.1"/>
</dbReference>
<name>A0A413VXM4_9BACE</name>
<evidence type="ECO:0000313" key="10">
    <source>
        <dbReference type="Proteomes" id="UP000284379"/>
    </source>
</evidence>
<evidence type="ECO:0000259" key="8">
    <source>
        <dbReference type="PROSITE" id="PS50109"/>
    </source>
</evidence>
<dbReference type="PROSITE" id="PS50109">
    <property type="entry name" value="HIS_KIN"/>
    <property type="match status" value="1"/>
</dbReference>
<dbReference type="InterPro" id="IPR036097">
    <property type="entry name" value="HisK_dim/P_sf"/>
</dbReference>
<dbReference type="Gene3D" id="3.40.50.2300">
    <property type="match status" value="2"/>
</dbReference>
<dbReference type="EMBL" id="QSGO01000001">
    <property type="protein sequence ID" value="RHB38325.1"/>
    <property type="molecule type" value="Genomic_DNA"/>
</dbReference>
<dbReference type="InterPro" id="IPR003661">
    <property type="entry name" value="HisK_dim/P_dom"/>
</dbReference>
<feature type="transmembrane region" description="Helical" evidence="7">
    <location>
        <begin position="353"/>
        <end position="377"/>
    </location>
</feature>
<dbReference type="InterPro" id="IPR050736">
    <property type="entry name" value="Sensor_HK_Regulatory"/>
</dbReference>
<evidence type="ECO:0000313" key="9">
    <source>
        <dbReference type="EMBL" id="RHB38325.1"/>
    </source>
</evidence>
<keyword evidence="3" id="KW-0597">Phosphoprotein</keyword>
<dbReference type="SMART" id="SM00388">
    <property type="entry name" value="HisKA"/>
    <property type="match status" value="1"/>
</dbReference>
<dbReference type="Gene3D" id="1.10.287.130">
    <property type="match status" value="1"/>
</dbReference>
<dbReference type="InterPro" id="IPR003594">
    <property type="entry name" value="HATPase_dom"/>
</dbReference>
<sequence>MYKKILKLTYLLFLLLSVTGCSEKEVRRILVIHSYEFSYAAYPDFNRLIEEDFNKLGIDPDIRTLYLDCESYQEQPELERMRRLLNSLKDWKPEVILVNEDQATYSLLKCGHPLAKQVPIVFAGVNYPNWELIKQYPNVTGFHDKIDYRTNFHVAKELFGENVRPFAILDKTFLDRAIQDDMKEQLKDEKVTGVVHPEYSSAERDSLVKKEGYIPFNTMAARGNNAYGGALIWSLSKYVPNGCYIQLKRDFTTVNMGNVSASPGMTVINEAFGYGERLLGGYITPVTIQASEEVKVAVRILKGTSPADIPVCESKKEFLVDWQVLKQLQWDKKRIPEKYHFINMPFKEQYRGIWITLMVLIFMLLFSIFSLLMFLYLREQKRKKMALYALADEKETLALSIEGGNTYAWKLQDECIVLENAFWKSINEVPRKLTIDELESYVHPDQRNRFELNRENLPLAKKKIVQLKCDFDGQGYQWWEFRYTTSHSASGQAKTAGLLLNIQSIKDREQELDDARRLAEKAELKQSFLANMSHEIRTPLNAIVGFANILAMDDELEESDKMEYIDTINRNSELLLKLINDILELSRIESGNMTFQMSKCQVSELVNKVYTTHKVLIPAQLDFIEEVDDIPIEIEVDQDRLTQVLTNFLNNASKFTKEGYIKLGYCYVPEESQVRIYVEDTGIGIPIEEQRIIFSRFYKQDEFAQGTGLGLSICQLIVEKSGGSIELWSEPSKGSRFTVILPCHVVS</sequence>
<dbReference type="AlphaFoldDB" id="A0A413VXM4"/>
<dbReference type="Pfam" id="PF02518">
    <property type="entry name" value="HATPase_c"/>
    <property type="match status" value="1"/>
</dbReference>
<evidence type="ECO:0000256" key="4">
    <source>
        <dbReference type="ARBA" id="ARBA00022679"/>
    </source>
</evidence>
<evidence type="ECO:0000256" key="5">
    <source>
        <dbReference type="ARBA" id="ARBA00022777"/>
    </source>
</evidence>
<dbReference type="SMART" id="SM00387">
    <property type="entry name" value="HATPase_c"/>
    <property type="match status" value="1"/>
</dbReference>
<dbReference type="InterPro" id="IPR036890">
    <property type="entry name" value="HATPase_C_sf"/>
</dbReference>
<dbReference type="Gene3D" id="3.30.565.10">
    <property type="entry name" value="Histidine kinase-like ATPase, C-terminal domain"/>
    <property type="match status" value="1"/>
</dbReference>
<dbReference type="PANTHER" id="PTHR43711">
    <property type="entry name" value="TWO-COMPONENT HISTIDINE KINASE"/>
    <property type="match status" value="1"/>
</dbReference>
<dbReference type="SUPFAM" id="SSF47384">
    <property type="entry name" value="Homodimeric domain of signal transducing histidine kinase"/>
    <property type="match status" value="1"/>
</dbReference>
<accession>A0A413VXM4</accession>
<dbReference type="Proteomes" id="UP000284379">
    <property type="component" value="Unassembled WGS sequence"/>
</dbReference>
<dbReference type="EC" id="2.7.13.3" evidence="2"/>
<dbReference type="GO" id="GO:0000155">
    <property type="term" value="F:phosphorelay sensor kinase activity"/>
    <property type="evidence" value="ECO:0007669"/>
    <property type="project" value="InterPro"/>
</dbReference>
<keyword evidence="7" id="KW-0812">Transmembrane</keyword>
<protein>
    <recommendedName>
        <fullName evidence="2">histidine kinase</fullName>
        <ecNumber evidence="2">2.7.13.3</ecNumber>
    </recommendedName>
</protein>
<keyword evidence="7" id="KW-1133">Transmembrane helix</keyword>
<dbReference type="InterPro" id="IPR005467">
    <property type="entry name" value="His_kinase_dom"/>
</dbReference>
<evidence type="ECO:0000256" key="3">
    <source>
        <dbReference type="ARBA" id="ARBA00022553"/>
    </source>
</evidence>
<evidence type="ECO:0000256" key="1">
    <source>
        <dbReference type="ARBA" id="ARBA00000085"/>
    </source>
</evidence>
<gene>
    <name evidence="9" type="ORF">DW888_00430</name>
</gene>
<comment type="caution">
    <text evidence="9">The sequence shown here is derived from an EMBL/GenBank/DDBJ whole genome shotgun (WGS) entry which is preliminary data.</text>
</comment>
<proteinExistence type="predicted"/>
<dbReference type="PANTHER" id="PTHR43711:SF31">
    <property type="entry name" value="HISTIDINE KINASE"/>
    <property type="match status" value="1"/>
</dbReference>
<dbReference type="PROSITE" id="PS51257">
    <property type="entry name" value="PROKAR_LIPOPROTEIN"/>
    <property type="match status" value="1"/>
</dbReference>
<evidence type="ECO:0000256" key="7">
    <source>
        <dbReference type="SAM" id="Phobius"/>
    </source>
</evidence>
<evidence type="ECO:0000256" key="2">
    <source>
        <dbReference type="ARBA" id="ARBA00012438"/>
    </source>
</evidence>
<organism evidence="9 10">
    <name type="scientific">Bacteroides nordii</name>
    <dbReference type="NCBI Taxonomy" id="291645"/>
    <lineage>
        <taxon>Bacteria</taxon>
        <taxon>Pseudomonadati</taxon>
        <taxon>Bacteroidota</taxon>
        <taxon>Bacteroidia</taxon>
        <taxon>Bacteroidales</taxon>
        <taxon>Bacteroidaceae</taxon>
        <taxon>Bacteroides</taxon>
    </lineage>
</organism>
<dbReference type="PRINTS" id="PR00344">
    <property type="entry name" value="BCTRLSENSOR"/>
</dbReference>
<keyword evidence="5 9" id="KW-0418">Kinase</keyword>
<keyword evidence="7" id="KW-0472">Membrane</keyword>
<dbReference type="Pfam" id="PF00512">
    <property type="entry name" value="HisKA"/>
    <property type="match status" value="1"/>
</dbReference>
<reference evidence="9 10" key="1">
    <citation type="submission" date="2018-08" db="EMBL/GenBank/DDBJ databases">
        <title>A genome reference for cultivated species of the human gut microbiota.</title>
        <authorList>
            <person name="Zou Y."/>
            <person name="Xue W."/>
            <person name="Luo G."/>
        </authorList>
    </citation>
    <scope>NUCLEOTIDE SEQUENCE [LARGE SCALE GENOMIC DNA]</scope>
    <source>
        <strain evidence="9 10">AM40-30BH</strain>
    </source>
</reference>
<keyword evidence="4" id="KW-0808">Transferase</keyword>
<dbReference type="CDD" id="cd00082">
    <property type="entry name" value="HisKA"/>
    <property type="match status" value="1"/>
</dbReference>
<comment type="catalytic activity">
    <reaction evidence="1">
        <text>ATP + protein L-histidine = ADP + protein N-phospho-L-histidine.</text>
        <dbReference type="EC" id="2.7.13.3"/>
    </reaction>
</comment>
<dbReference type="SUPFAM" id="SSF55874">
    <property type="entry name" value="ATPase domain of HSP90 chaperone/DNA topoisomerase II/histidine kinase"/>
    <property type="match status" value="1"/>
</dbReference>
<keyword evidence="6" id="KW-0902">Two-component regulatory system</keyword>